<keyword evidence="2" id="KW-0472">Membrane</keyword>
<name>A0A1S9RA49_PENBI</name>
<dbReference type="GO" id="GO:0003993">
    <property type="term" value="F:acid phosphatase activity"/>
    <property type="evidence" value="ECO:0007669"/>
    <property type="project" value="TreeGrafter"/>
</dbReference>
<dbReference type="SUPFAM" id="SSF53254">
    <property type="entry name" value="Phosphoglycerate mutase-like"/>
    <property type="match status" value="1"/>
</dbReference>
<sequence length="579" mass="63519">MGAAMLEQGCELTQPNRGRSLCSFQIFIIIELYSPFIIIVHTTLLTPQRTPMASFKLPIFSLLALVGSGACSTSVSFSAGHAPTGISYPSGFDITKSWGNLSPYADAPGFGIPKGYPQGCELSQVHVLHRHAQRYPTESELDSGLLLAFASALQNATIKHPNTTIGTGPLSFLNEWNYLLGLETLLPSGAATEAAAGADFWSQYGRLLYQAPTGDANWNASLNVYANGTSRPKPTFRTTSYPRILESARWWLTGFFANTGGNSSYSEYDLVIIPEKAGFNNTLSPEETCEPKEASAAMTEALVMVSKMVKNAVKRLSAFLPDDFSLSVSEVLGMLNLCPYEYAALGRSPFCSLFTEQEWRDFEYLLDLEFYDAYGFGSYNGRAQGIGYIQELAARLQHKLITSSESSINSTYDDNESDFPLGQPFYMDMSHDNVIISVLTALDLDYFKYGPQGLPLNVPHAPRRHFKMSNMAPFGGRLVSEIWTCPKSTSFHHLQSQLYKNPDLSSSSDTVDYIRFVLNNAPLPLNGLSACDGAVNGFCPVKKFLDQVPRLTKEATYQKACFGSYNTSVSVGNGQPPQS</sequence>
<comment type="caution">
    <text evidence="3">The sequence shown here is derived from an EMBL/GenBank/DDBJ whole genome shotgun (WGS) entry which is preliminary data.</text>
</comment>
<dbReference type="Gene3D" id="3.40.50.1240">
    <property type="entry name" value="Phosphoglycerate mutase-like"/>
    <property type="match status" value="1"/>
</dbReference>
<keyword evidence="2" id="KW-1133">Transmembrane helix</keyword>
<dbReference type="InterPro" id="IPR029033">
    <property type="entry name" value="His_PPase_superfam"/>
</dbReference>
<accession>A0A1S9RA49</accession>
<evidence type="ECO:0000256" key="2">
    <source>
        <dbReference type="SAM" id="Phobius"/>
    </source>
</evidence>
<evidence type="ECO:0000313" key="4">
    <source>
        <dbReference type="Proteomes" id="UP000190744"/>
    </source>
</evidence>
<dbReference type="CDD" id="cd07061">
    <property type="entry name" value="HP_HAP_like"/>
    <property type="match status" value="1"/>
</dbReference>
<dbReference type="AlphaFoldDB" id="A0A1S9RA49"/>
<protein>
    <submittedName>
        <fullName evidence="3">Phytase</fullName>
    </submittedName>
</protein>
<keyword evidence="2" id="KW-0812">Transmembrane</keyword>
<feature type="transmembrane region" description="Helical" evidence="2">
    <location>
        <begin position="24"/>
        <end position="45"/>
    </location>
</feature>
<organism evidence="3 4">
    <name type="scientific">Penicillium brasilianum</name>
    <dbReference type="NCBI Taxonomy" id="104259"/>
    <lineage>
        <taxon>Eukaryota</taxon>
        <taxon>Fungi</taxon>
        <taxon>Dikarya</taxon>
        <taxon>Ascomycota</taxon>
        <taxon>Pezizomycotina</taxon>
        <taxon>Eurotiomycetes</taxon>
        <taxon>Eurotiomycetidae</taxon>
        <taxon>Eurotiales</taxon>
        <taxon>Aspergillaceae</taxon>
        <taxon>Penicillium</taxon>
    </lineage>
</organism>
<proteinExistence type="predicted"/>
<dbReference type="Pfam" id="PF00328">
    <property type="entry name" value="His_Phos_2"/>
    <property type="match status" value="1"/>
</dbReference>
<dbReference type="PANTHER" id="PTHR20963">
    <property type="entry name" value="MULTIPLE INOSITOL POLYPHOSPHATE PHOSPHATASE-RELATED"/>
    <property type="match status" value="1"/>
</dbReference>
<reference evidence="4" key="1">
    <citation type="submission" date="2015-09" db="EMBL/GenBank/DDBJ databases">
        <authorList>
            <person name="Fill T.P."/>
            <person name="Baretta J.F."/>
            <person name="de Almeida L.G."/>
            <person name="Rocha M."/>
            <person name="de Souza D.H."/>
            <person name="Malavazi I."/>
            <person name="Cerdeira L.T."/>
            <person name="Hong H."/>
            <person name="Samborskyy M."/>
            <person name="de Vasconcelos A.T."/>
            <person name="Leadlay P."/>
            <person name="Rodrigues-Filho E."/>
        </authorList>
    </citation>
    <scope>NUCLEOTIDE SEQUENCE [LARGE SCALE GENOMIC DNA]</scope>
    <source>
        <strain evidence="4">LaBioMMi 136</strain>
    </source>
</reference>
<keyword evidence="1" id="KW-0378">Hydrolase</keyword>
<gene>
    <name evidence="3" type="ORF">PEBR_39504</name>
</gene>
<evidence type="ECO:0000256" key="1">
    <source>
        <dbReference type="ARBA" id="ARBA00022801"/>
    </source>
</evidence>
<dbReference type="Proteomes" id="UP000190744">
    <property type="component" value="Unassembled WGS sequence"/>
</dbReference>
<dbReference type="PANTHER" id="PTHR20963:SF43">
    <property type="entry name" value="PUTATIVE (AFU_ORTHOLOGUE AFUA_7G01240)-RELATED"/>
    <property type="match status" value="1"/>
</dbReference>
<dbReference type="InterPro" id="IPR000560">
    <property type="entry name" value="His_Pase_clade-2"/>
</dbReference>
<evidence type="ECO:0000313" key="3">
    <source>
        <dbReference type="EMBL" id="OOQ82281.1"/>
    </source>
</evidence>
<dbReference type="EMBL" id="LJBN01000223">
    <property type="protein sequence ID" value="OOQ82281.1"/>
    <property type="molecule type" value="Genomic_DNA"/>
</dbReference>